<evidence type="ECO:0000256" key="6">
    <source>
        <dbReference type="SAM" id="Phobius"/>
    </source>
</evidence>
<dbReference type="Pfam" id="PF06687">
    <property type="entry name" value="SUR7"/>
    <property type="match status" value="1"/>
</dbReference>
<dbReference type="GO" id="GO:0005886">
    <property type="term" value="C:plasma membrane"/>
    <property type="evidence" value="ECO:0007669"/>
    <property type="project" value="InterPro"/>
</dbReference>
<feature type="compositionally biased region" description="Polar residues" evidence="5">
    <location>
        <begin position="328"/>
        <end position="357"/>
    </location>
</feature>
<keyword evidence="3 6" id="KW-1133">Transmembrane helix</keyword>
<accession>A0A4T0X3U5</accession>
<dbReference type="PANTHER" id="PTHR28013">
    <property type="entry name" value="PROTEIN DCV1-RELATED"/>
    <property type="match status" value="1"/>
</dbReference>
<keyword evidence="9" id="KW-1185">Reference proteome</keyword>
<evidence type="ECO:0000256" key="3">
    <source>
        <dbReference type="ARBA" id="ARBA00022989"/>
    </source>
</evidence>
<gene>
    <name evidence="8" type="ORF">CANINC_001816</name>
</gene>
<dbReference type="STRING" id="52247.A0A4T0X3U5"/>
<keyword evidence="7" id="KW-0732">Signal</keyword>
<dbReference type="InterPro" id="IPR051380">
    <property type="entry name" value="pH-response_reg_palI/RIM9"/>
</dbReference>
<dbReference type="PANTHER" id="PTHR28013:SF3">
    <property type="entry name" value="PROTEIN DCV1-RELATED"/>
    <property type="match status" value="1"/>
</dbReference>
<evidence type="ECO:0000256" key="4">
    <source>
        <dbReference type="ARBA" id="ARBA00023136"/>
    </source>
</evidence>
<feature type="compositionally biased region" description="Low complexity" evidence="5">
    <location>
        <begin position="270"/>
        <end position="279"/>
    </location>
</feature>
<feature type="region of interest" description="Disordered" evidence="5">
    <location>
        <begin position="252"/>
        <end position="279"/>
    </location>
</feature>
<dbReference type="GO" id="GO:0032153">
    <property type="term" value="C:cell division site"/>
    <property type="evidence" value="ECO:0007669"/>
    <property type="project" value="TreeGrafter"/>
</dbReference>
<keyword evidence="4 6" id="KW-0472">Membrane</keyword>
<name>A0A4T0X3U5_9ASCO</name>
<sequence>MQILSFAIPLQVVSLAFTLIASISSPVVNKLAIANEKDTNIGIFGYCVDTKCTSPVLHNNFSEIISSKLLSDKTLDTLSAYLILCPIAAGITFISLIFSIVTICVYKRKRLSIFYWIFSIMASIFAFLSSTAVCIIVILMFYPHVTWLAWCLVPSAGLNLVSSILTLISMKLLPYPSELLSDDDEAEKSELNDTTFNHFGFDESNNAIFRNSINVPSFSSQSNLKNVDESRTSSIYTTTEKNESLVIETLNTKSSSEQNLKVPEISNPYSDSTSNLSNSKSSLLSTEIMSDYGDIENSNDSSNHRLHEYENFSSNSLSSNFTSISQRPINPQYYSGGASQMRQPLQSYQQTNHIQRSGGNGHQQVQLNQFQQQMSGVPNVSRGGYMVKPKPYMMMMSKNANSQMMNGPKNYNYQNSQQNNGHPQLQQNLNGKQYSNYGNNPYNVQHNNQFNAQYNNRYNNSNNQYPMNRPVNPNMMNNTGYAPMRYKGRNKFPNVPASAISNDGPYAGFR</sequence>
<evidence type="ECO:0000313" key="8">
    <source>
        <dbReference type="EMBL" id="TID29542.1"/>
    </source>
</evidence>
<dbReference type="GO" id="GO:0035838">
    <property type="term" value="C:growing cell tip"/>
    <property type="evidence" value="ECO:0007669"/>
    <property type="project" value="TreeGrafter"/>
</dbReference>
<comment type="subcellular location">
    <subcellularLocation>
        <location evidence="1">Membrane</location>
        <topology evidence="1">Multi-pass membrane protein</topology>
    </subcellularLocation>
</comment>
<organism evidence="8 9">
    <name type="scientific">Pichia inconspicua</name>
    <dbReference type="NCBI Taxonomy" id="52247"/>
    <lineage>
        <taxon>Eukaryota</taxon>
        <taxon>Fungi</taxon>
        <taxon>Dikarya</taxon>
        <taxon>Ascomycota</taxon>
        <taxon>Saccharomycotina</taxon>
        <taxon>Pichiomycetes</taxon>
        <taxon>Pichiales</taxon>
        <taxon>Pichiaceae</taxon>
        <taxon>Pichia</taxon>
    </lineage>
</organism>
<evidence type="ECO:0000256" key="1">
    <source>
        <dbReference type="ARBA" id="ARBA00004141"/>
    </source>
</evidence>
<proteinExistence type="predicted"/>
<keyword evidence="2 6" id="KW-0812">Transmembrane</keyword>
<comment type="caution">
    <text evidence="8">The sequence shown here is derived from an EMBL/GenBank/DDBJ whole genome shotgun (WGS) entry which is preliminary data.</text>
</comment>
<protein>
    <recommendedName>
        <fullName evidence="10">PH-response regulator protein palI/RIM9</fullName>
    </recommendedName>
</protein>
<evidence type="ECO:0008006" key="10">
    <source>
        <dbReference type="Google" id="ProtNLM"/>
    </source>
</evidence>
<dbReference type="Proteomes" id="UP000307173">
    <property type="component" value="Unassembled WGS sequence"/>
</dbReference>
<evidence type="ECO:0000256" key="2">
    <source>
        <dbReference type="ARBA" id="ARBA00022692"/>
    </source>
</evidence>
<evidence type="ECO:0000256" key="7">
    <source>
        <dbReference type="SAM" id="SignalP"/>
    </source>
</evidence>
<feature type="transmembrane region" description="Helical" evidence="6">
    <location>
        <begin position="147"/>
        <end position="168"/>
    </location>
</feature>
<evidence type="ECO:0000313" key="9">
    <source>
        <dbReference type="Proteomes" id="UP000307173"/>
    </source>
</evidence>
<dbReference type="OrthoDB" id="3998164at2759"/>
<feature type="signal peptide" evidence="7">
    <location>
        <begin position="1"/>
        <end position="22"/>
    </location>
</feature>
<reference evidence="8 9" key="1">
    <citation type="journal article" date="2019" name="Front. Genet.">
        <title>Whole-Genome Sequencing of the Opportunistic Yeast Pathogen Candida inconspicua Uncovers Its Hybrid Origin.</title>
        <authorList>
            <person name="Mixao V."/>
            <person name="Hansen A.P."/>
            <person name="Saus E."/>
            <person name="Boekhout T."/>
            <person name="Lass-Florl C."/>
            <person name="Gabaldon T."/>
        </authorList>
    </citation>
    <scope>NUCLEOTIDE SEQUENCE [LARGE SCALE GENOMIC DNA]</scope>
    <source>
        <strain evidence="8 9">CBS 180</strain>
    </source>
</reference>
<feature type="transmembrane region" description="Helical" evidence="6">
    <location>
        <begin position="113"/>
        <end position="141"/>
    </location>
</feature>
<feature type="region of interest" description="Disordered" evidence="5">
    <location>
        <begin position="328"/>
        <end position="363"/>
    </location>
</feature>
<feature type="transmembrane region" description="Helical" evidence="6">
    <location>
        <begin position="78"/>
        <end position="106"/>
    </location>
</feature>
<feature type="chain" id="PRO_5020302244" description="PH-response regulator protein palI/RIM9" evidence="7">
    <location>
        <begin position="23"/>
        <end position="510"/>
    </location>
</feature>
<evidence type="ECO:0000256" key="5">
    <source>
        <dbReference type="SAM" id="MobiDB-lite"/>
    </source>
</evidence>
<dbReference type="EMBL" id="SELW01000283">
    <property type="protein sequence ID" value="TID29542.1"/>
    <property type="molecule type" value="Genomic_DNA"/>
</dbReference>
<dbReference type="AlphaFoldDB" id="A0A4T0X3U5"/>
<dbReference type="InterPro" id="IPR009571">
    <property type="entry name" value="SUR7/Rim9-like_fungi"/>
</dbReference>